<feature type="compositionally biased region" description="Low complexity" evidence="1">
    <location>
        <begin position="99"/>
        <end position="110"/>
    </location>
</feature>
<name>A0ABQ6HNP2_9MICO</name>
<protein>
    <submittedName>
        <fullName evidence="2">Uncharacterized protein</fullName>
    </submittedName>
</protein>
<gene>
    <name evidence="2" type="ORF">GCM10025862_20020</name>
</gene>
<keyword evidence="3" id="KW-1185">Reference proteome</keyword>
<organism evidence="2 3">
    <name type="scientific">Arsenicicoccus piscis</name>
    <dbReference type="NCBI Taxonomy" id="673954"/>
    <lineage>
        <taxon>Bacteria</taxon>
        <taxon>Bacillati</taxon>
        <taxon>Actinomycetota</taxon>
        <taxon>Actinomycetes</taxon>
        <taxon>Micrococcales</taxon>
        <taxon>Intrasporangiaceae</taxon>
        <taxon>Arsenicicoccus</taxon>
    </lineage>
</organism>
<dbReference type="EMBL" id="BSUJ01000001">
    <property type="protein sequence ID" value="GMA19981.1"/>
    <property type="molecule type" value="Genomic_DNA"/>
</dbReference>
<evidence type="ECO:0000313" key="3">
    <source>
        <dbReference type="Proteomes" id="UP001157109"/>
    </source>
</evidence>
<sequence>MEEGRLLPRRDQHAGVADAGHELVDDRVLAAHPAQGHRAELDDRAVAPRLGVQVGDHRARLLLDEQHRVGVRPHEVGHVLGIEVVRVLVGDDDGIEVGEAVPVVGEPTGVDQDPPVRDLDEDAGVSEVGDRQRAGR</sequence>
<evidence type="ECO:0000313" key="2">
    <source>
        <dbReference type="EMBL" id="GMA19981.1"/>
    </source>
</evidence>
<reference evidence="3" key="1">
    <citation type="journal article" date="2019" name="Int. J. Syst. Evol. Microbiol.">
        <title>The Global Catalogue of Microorganisms (GCM) 10K type strain sequencing project: providing services to taxonomists for standard genome sequencing and annotation.</title>
        <authorList>
            <consortium name="The Broad Institute Genomics Platform"/>
            <consortium name="The Broad Institute Genome Sequencing Center for Infectious Disease"/>
            <person name="Wu L."/>
            <person name="Ma J."/>
        </authorList>
    </citation>
    <scope>NUCLEOTIDE SEQUENCE [LARGE SCALE GENOMIC DNA]</scope>
    <source>
        <strain evidence="3">NBRC 105830</strain>
    </source>
</reference>
<accession>A0ABQ6HNP2</accession>
<dbReference type="Proteomes" id="UP001157109">
    <property type="component" value="Unassembled WGS sequence"/>
</dbReference>
<evidence type="ECO:0000256" key="1">
    <source>
        <dbReference type="SAM" id="MobiDB-lite"/>
    </source>
</evidence>
<comment type="caution">
    <text evidence="2">The sequence shown here is derived from an EMBL/GenBank/DDBJ whole genome shotgun (WGS) entry which is preliminary data.</text>
</comment>
<feature type="region of interest" description="Disordered" evidence="1">
    <location>
        <begin position="99"/>
        <end position="136"/>
    </location>
</feature>
<proteinExistence type="predicted"/>